<accession>A0ABW9NPU2</accession>
<dbReference type="EMBL" id="VDEQ01000064">
    <property type="protein sequence ID" value="MQS35298.1"/>
    <property type="molecule type" value="Genomic_DNA"/>
</dbReference>
<dbReference type="InterPro" id="IPR013519">
    <property type="entry name" value="Int_alpha_beta-p"/>
</dbReference>
<sequence length="473" mass="48866">MSLRADLRLALATAVTVSLTGGLLGLTTGTATAAAPAKAAAKPAKPAKHSADYNGDGYRDYATPNSVNGVVVTYGTATGPGTERFTFGQGSPGIPGEDRGDGDSFASALASADFNGDGYADLAVSDPGEKVGKHSARGMVVIVWGSKTGLGSKATTVNPTSSAPGQYYGKHLAAGDFSGDGKPDLAVSDNRSVHVHRGGFSSKTGATGKVSRFIAPKADLRNPLGLAAGKVTKDKVTDLYVFVAPEKTDPNKNYRWGTWFLKGGSTIKPGRPTTNSAITPSHAWGKSGVVADFDKDGYGDLAFTDPYYKKYAGSVLVVRGGKNGPVDHYRLTQNTPGIATIVTAHDHFGSSISAGDTNRDGYPDLAVGTEETVGDVSSAGGAHVLYGGKKGLTGKNSLFFTRETAGFPGDAREYERFGSGVRLTDADHDGYADLLVSSRDESGVYDGHLLGGGEGGITTEKVSKVPVTPNFPQ</sequence>
<keyword evidence="4" id="KW-0325">Glycoprotein</keyword>
<dbReference type="RefSeq" id="WP_153481665.1">
    <property type="nucleotide sequence ID" value="NZ_VDEQ01000064.1"/>
</dbReference>
<protein>
    <submittedName>
        <fullName evidence="7">Integrin-like protein</fullName>
    </submittedName>
</protein>
<evidence type="ECO:0000256" key="1">
    <source>
        <dbReference type="ARBA" id="ARBA00022729"/>
    </source>
</evidence>
<feature type="chain" id="PRO_5046599601" evidence="6">
    <location>
        <begin position="34"/>
        <end position="473"/>
    </location>
</feature>
<dbReference type="Gene3D" id="2.130.10.130">
    <property type="entry name" value="Integrin alpha, N-terminal"/>
    <property type="match status" value="3"/>
</dbReference>
<name>A0ABW9NPU2_9ACTN</name>
<evidence type="ECO:0000256" key="2">
    <source>
        <dbReference type="ARBA" id="ARBA00022737"/>
    </source>
</evidence>
<dbReference type="Proteomes" id="UP000460558">
    <property type="component" value="Unassembled WGS sequence"/>
</dbReference>
<dbReference type="PROSITE" id="PS51470">
    <property type="entry name" value="FG_GAP"/>
    <property type="match status" value="1"/>
</dbReference>
<keyword evidence="1 6" id="KW-0732">Signal</keyword>
<keyword evidence="3" id="KW-0378">Hydrolase</keyword>
<dbReference type="PRINTS" id="PR01185">
    <property type="entry name" value="INTEGRINA"/>
</dbReference>
<evidence type="ECO:0000313" key="7">
    <source>
        <dbReference type="EMBL" id="MQS35298.1"/>
    </source>
</evidence>
<feature type="signal peptide" evidence="6">
    <location>
        <begin position="1"/>
        <end position="33"/>
    </location>
</feature>
<dbReference type="SMART" id="SM00191">
    <property type="entry name" value="Int_alpha"/>
    <property type="match status" value="5"/>
</dbReference>
<proteinExistence type="predicted"/>
<dbReference type="InterPro" id="IPR013517">
    <property type="entry name" value="FG-GAP"/>
</dbReference>
<evidence type="ECO:0000256" key="4">
    <source>
        <dbReference type="ARBA" id="ARBA00023180"/>
    </source>
</evidence>
<organism evidence="7 8">
    <name type="scientific">Streptomyces katsurahamanus</name>
    <dbReference type="NCBI Taxonomy" id="2577098"/>
    <lineage>
        <taxon>Bacteria</taxon>
        <taxon>Bacillati</taxon>
        <taxon>Actinomycetota</taxon>
        <taxon>Actinomycetes</taxon>
        <taxon>Kitasatosporales</taxon>
        <taxon>Streptomycetaceae</taxon>
        <taxon>Streptomyces</taxon>
    </lineage>
</organism>
<dbReference type="InterPro" id="IPR000413">
    <property type="entry name" value="Integrin_alpha"/>
</dbReference>
<evidence type="ECO:0000256" key="6">
    <source>
        <dbReference type="SAM" id="SignalP"/>
    </source>
</evidence>
<dbReference type="Pfam" id="PF01839">
    <property type="entry name" value="FG-GAP"/>
    <property type="match status" value="2"/>
</dbReference>
<reference evidence="7 8" key="1">
    <citation type="submission" date="2019-06" db="EMBL/GenBank/DDBJ databases">
        <title>Comparative genomics and metabolomics analyses of clavulanic acid producing Streptomyces species provides insight into specialized metabolism and evolution of beta-lactam biosynthetic gene clusters.</title>
        <authorList>
            <person name="Moore M.A."/>
            <person name="Cruz-Morales P."/>
            <person name="Barona Gomez F."/>
            <person name="Kapil T."/>
        </authorList>
    </citation>
    <scope>NUCLEOTIDE SEQUENCE [LARGE SCALE GENOMIC DNA]</scope>
    <source>
        <strain evidence="7 8">T-272</strain>
    </source>
</reference>
<dbReference type="SUPFAM" id="SSF69318">
    <property type="entry name" value="Integrin alpha N-terminal domain"/>
    <property type="match status" value="1"/>
</dbReference>
<dbReference type="Pfam" id="PF13517">
    <property type="entry name" value="FG-GAP_3"/>
    <property type="match status" value="1"/>
</dbReference>
<dbReference type="PANTHER" id="PTHR23221:SF7">
    <property type="entry name" value="PHOSPHATIDYLINOSITOL-GLYCAN-SPECIFIC PHOSPHOLIPASE D"/>
    <property type="match status" value="1"/>
</dbReference>
<feature type="region of interest" description="Disordered" evidence="5">
    <location>
        <begin position="82"/>
        <end position="101"/>
    </location>
</feature>
<dbReference type="PANTHER" id="PTHR23221">
    <property type="entry name" value="GLYCOSYLPHOSPHATIDYLINOSITOL PHOSPHOLIPASE D"/>
    <property type="match status" value="1"/>
</dbReference>
<gene>
    <name evidence="7" type="ORF">FFZ77_06635</name>
</gene>
<dbReference type="InterPro" id="IPR028994">
    <property type="entry name" value="Integrin_alpha_N"/>
</dbReference>
<keyword evidence="8" id="KW-1185">Reference proteome</keyword>
<evidence type="ECO:0000313" key="8">
    <source>
        <dbReference type="Proteomes" id="UP000460558"/>
    </source>
</evidence>
<keyword evidence="2" id="KW-0677">Repeat</keyword>
<evidence type="ECO:0000256" key="3">
    <source>
        <dbReference type="ARBA" id="ARBA00022801"/>
    </source>
</evidence>
<comment type="caution">
    <text evidence="7">The sequence shown here is derived from an EMBL/GenBank/DDBJ whole genome shotgun (WGS) entry which is preliminary data.</text>
</comment>
<evidence type="ECO:0000256" key="5">
    <source>
        <dbReference type="SAM" id="MobiDB-lite"/>
    </source>
</evidence>